<evidence type="ECO:0000256" key="1">
    <source>
        <dbReference type="SAM" id="Phobius"/>
    </source>
</evidence>
<dbReference type="PANTHER" id="PTHR33372:SF9">
    <property type="entry name" value="DNAJ DOMAIN CONTAINING PROTEIN, EXPRESSED"/>
    <property type="match status" value="1"/>
</dbReference>
<dbReference type="STRING" id="4540.A0A3L6S9X0"/>
<proteinExistence type="predicted"/>
<gene>
    <name evidence="2" type="ORF">C2845_PM02G11680</name>
</gene>
<sequence>MATSQAVAAATITGPKMSAMRGAASFPFSPRNLILSSSPSFSPRLAFLSPRVPRLAMRSKRIAMDKRSDVMPRRRHGGVVAVASAAGSPEFGAGEIDNPYEVELILGISRLDGFDRVKMVYKRKRKDAESSCDREYLLKLERAYDMLMMDQLLNQKKGVTYTLSQVSKDIRYADYQPIVPWGPRYSRSTVKDLRINMAISAAFIMCISTLGHADWKPLQFLCFAYFYRILEKLKVTEPAIAPIYNEYGEVKGRGIHMVRRVLRSLGLVLGSILAASLGYTGLANFSQFLGEYIPSVVYNFQLSYAVFRNSKTYSQYLIPGVDCDYSFIHSALHLSFILPIAIGAGLEKTCLINDTSLSTSDLENFAGRDQMLLSNDWRK</sequence>
<keyword evidence="1" id="KW-0472">Membrane</keyword>
<dbReference type="PANTHER" id="PTHR33372">
    <property type="match status" value="1"/>
</dbReference>
<evidence type="ECO:0000313" key="2">
    <source>
        <dbReference type="EMBL" id="RLN17800.1"/>
    </source>
</evidence>
<evidence type="ECO:0000313" key="3">
    <source>
        <dbReference type="Proteomes" id="UP000275267"/>
    </source>
</evidence>
<keyword evidence="1" id="KW-1133">Transmembrane helix</keyword>
<dbReference type="EMBL" id="PQIB02000005">
    <property type="protein sequence ID" value="RLN17800.1"/>
    <property type="molecule type" value="Genomic_DNA"/>
</dbReference>
<name>A0A3L6S9X0_PANMI</name>
<comment type="caution">
    <text evidence="2">The sequence shown here is derived from an EMBL/GenBank/DDBJ whole genome shotgun (WGS) entry which is preliminary data.</text>
</comment>
<feature type="transmembrane region" description="Helical" evidence="1">
    <location>
        <begin position="261"/>
        <end position="282"/>
    </location>
</feature>
<dbReference type="InterPro" id="IPR021788">
    <property type="entry name" value="CPP1-like"/>
</dbReference>
<reference evidence="3" key="1">
    <citation type="journal article" date="2019" name="Nat. Commun.">
        <title>The genome of broomcorn millet.</title>
        <authorList>
            <person name="Zou C."/>
            <person name="Miki D."/>
            <person name="Li D."/>
            <person name="Tang Q."/>
            <person name="Xiao L."/>
            <person name="Rajput S."/>
            <person name="Deng P."/>
            <person name="Jia W."/>
            <person name="Huang R."/>
            <person name="Zhang M."/>
            <person name="Sun Y."/>
            <person name="Hu J."/>
            <person name="Fu X."/>
            <person name="Schnable P.S."/>
            <person name="Li F."/>
            <person name="Zhang H."/>
            <person name="Feng B."/>
            <person name="Zhu X."/>
            <person name="Liu R."/>
            <person name="Schnable J.C."/>
            <person name="Zhu J.-K."/>
            <person name="Zhang H."/>
        </authorList>
    </citation>
    <scope>NUCLEOTIDE SEQUENCE [LARGE SCALE GENOMIC DNA]</scope>
</reference>
<organism evidence="2 3">
    <name type="scientific">Panicum miliaceum</name>
    <name type="common">Proso millet</name>
    <name type="synonym">Broomcorn millet</name>
    <dbReference type="NCBI Taxonomy" id="4540"/>
    <lineage>
        <taxon>Eukaryota</taxon>
        <taxon>Viridiplantae</taxon>
        <taxon>Streptophyta</taxon>
        <taxon>Embryophyta</taxon>
        <taxon>Tracheophyta</taxon>
        <taxon>Spermatophyta</taxon>
        <taxon>Magnoliopsida</taxon>
        <taxon>Liliopsida</taxon>
        <taxon>Poales</taxon>
        <taxon>Poaceae</taxon>
        <taxon>PACMAD clade</taxon>
        <taxon>Panicoideae</taxon>
        <taxon>Panicodae</taxon>
        <taxon>Paniceae</taxon>
        <taxon>Panicinae</taxon>
        <taxon>Panicum</taxon>
        <taxon>Panicum sect. Panicum</taxon>
    </lineage>
</organism>
<accession>A0A3L6S9X0</accession>
<dbReference type="AlphaFoldDB" id="A0A3L6S9X0"/>
<dbReference type="GO" id="GO:0031969">
    <property type="term" value="C:chloroplast membrane"/>
    <property type="evidence" value="ECO:0007669"/>
    <property type="project" value="TreeGrafter"/>
</dbReference>
<protein>
    <submittedName>
        <fullName evidence="2">Uncharacterized protein</fullName>
    </submittedName>
</protein>
<keyword evidence="1" id="KW-0812">Transmembrane</keyword>
<dbReference type="OrthoDB" id="525159at2759"/>
<keyword evidence="3" id="KW-1185">Reference proteome</keyword>
<dbReference type="Proteomes" id="UP000275267">
    <property type="component" value="Unassembled WGS sequence"/>
</dbReference>